<feature type="non-terminal residue" evidence="2">
    <location>
        <position position="1"/>
    </location>
</feature>
<dbReference type="EMBL" id="JAWJBA010000507">
    <property type="protein sequence ID" value="MDV2687261.1"/>
    <property type="molecule type" value="Genomic_DNA"/>
</dbReference>
<dbReference type="Proteomes" id="UP001287282">
    <property type="component" value="Unassembled WGS sequence"/>
</dbReference>
<organism evidence="2 3">
    <name type="scientific">Alkalihalophilus lindianensis</name>
    <dbReference type="NCBI Taxonomy" id="1630542"/>
    <lineage>
        <taxon>Bacteria</taxon>
        <taxon>Bacillati</taxon>
        <taxon>Bacillota</taxon>
        <taxon>Bacilli</taxon>
        <taxon>Bacillales</taxon>
        <taxon>Bacillaceae</taxon>
        <taxon>Alkalihalophilus</taxon>
    </lineage>
</organism>
<feature type="transmembrane region" description="Helical" evidence="1">
    <location>
        <begin position="54"/>
        <end position="73"/>
    </location>
</feature>
<keyword evidence="1" id="KW-1133">Transmembrane helix</keyword>
<accession>A0ABU3XHA5</accession>
<name>A0ABU3XHA5_9BACI</name>
<keyword evidence="3" id="KW-1185">Reference proteome</keyword>
<evidence type="ECO:0000256" key="1">
    <source>
        <dbReference type="SAM" id="Phobius"/>
    </source>
</evidence>
<keyword evidence="1" id="KW-0812">Transmembrane</keyword>
<protein>
    <submittedName>
        <fullName evidence="2">Uncharacterized protein</fullName>
    </submittedName>
</protein>
<feature type="non-terminal residue" evidence="2">
    <location>
        <position position="87"/>
    </location>
</feature>
<keyword evidence="1" id="KW-0472">Membrane</keyword>
<feature type="transmembrane region" description="Helical" evidence="1">
    <location>
        <begin position="20"/>
        <end position="42"/>
    </location>
</feature>
<evidence type="ECO:0000313" key="2">
    <source>
        <dbReference type="EMBL" id="MDV2687261.1"/>
    </source>
</evidence>
<reference evidence="2 3" key="1">
    <citation type="submission" date="2023-10" db="EMBL/GenBank/DDBJ databases">
        <title>Screening of Alkalihalobacillus lindianensis BZ-TG-R113 and Its Alleviation of Salt Stress on Rapeseed Growth.</title>
        <authorList>
            <person name="Zhao B."/>
            <person name="Guo T."/>
        </authorList>
    </citation>
    <scope>NUCLEOTIDE SEQUENCE [LARGE SCALE GENOMIC DNA]</scope>
    <source>
        <strain evidence="2 3">BZ-TG-R113</strain>
    </source>
</reference>
<sequence>LVPYRDLFEQKGPLLYSLHAFAYTVSHTTFLGVYILESIAMFTNIFFAYKISRLYLNWMPSVLIALFFPLFILNQNAFRFGDSAEEF</sequence>
<proteinExistence type="predicted"/>
<evidence type="ECO:0000313" key="3">
    <source>
        <dbReference type="Proteomes" id="UP001287282"/>
    </source>
</evidence>
<comment type="caution">
    <text evidence="2">The sequence shown here is derived from an EMBL/GenBank/DDBJ whole genome shotgun (WGS) entry which is preliminary data.</text>
</comment>
<gene>
    <name evidence="2" type="ORF">RYX56_23220</name>
</gene>